<dbReference type="PANTHER" id="PTHR10947:SF0">
    <property type="entry name" value="PHENYLALANINE--TRNA LIGASE BETA SUBUNIT"/>
    <property type="match status" value="1"/>
</dbReference>
<dbReference type="CDD" id="cd00769">
    <property type="entry name" value="PheRS_beta_core"/>
    <property type="match status" value="1"/>
</dbReference>
<evidence type="ECO:0000259" key="18">
    <source>
        <dbReference type="PROSITE" id="PS51447"/>
    </source>
</evidence>
<feature type="domain" description="FDX-ACB" evidence="18">
    <location>
        <begin position="719"/>
        <end position="812"/>
    </location>
</feature>
<keyword evidence="9 15" id="KW-0067">ATP-binding</keyword>
<dbReference type="RefSeq" id="WP_378052490.1">
    <property type="nucleotide sequence ID" value="NZ_JBHMDN010000055.1"/>
</dbReference>
<dbReference type="SMART" id="SM00874">
    <property type="entry name" value="B5"/>
    <property type="match status" value="1"/>
</dbReference>
<dbReference type="InterPro" id="IPR045060">
    <property type="entry name" value="Phe-tRNA-ligase_IIc_bsu"/>
</dbReference>
<evidence type="ECO:0000256" key="10">
    <source>
        <dbReference type="ARBA" id="ARBA00022842"/>
    </source>
</evidence>
<feature type="binding site" evidence="15">
    <location>
        <position position="463"/>
    </location>
    <ligand>
        <name>Mg(2+)</name>
        <dbReference type="ChEBI" id="CHEBI:18420"/>
        <note>shared with alpha subunit</note>
    </ligand>
</feature>
<organism evidence="20 21">
    <name type="scientific">Cohnella cellulosilytica</name>
    <dbReference type="NCBI Taxonomy" id="986710"/>
    <lineage>
        <taxon>Bacteria</taxon>
        <taxon>Bacillati</taxon>
        <taxon>Bacillota</taxon>
        <taxon>Bacilli</taxon>
        <taxon>Bacillales</taxon>
        <taxon>Paenibacillaceae</taxon>
        <taxon>Cohnella</taxon>
    </lineage>
</organism>
<dbReference type="InterPro" id="IPR045864">
    <property type="entry name" value="aa-tRNA-synth_II/BPL/LPL"/>
</dbReference>
<protein>
    <recommendedName>
        <fullName evidence="15">Phenylalanine--tRNA ligase beta subunit</fullName>
        <ecNumber evidence="15">6.1.1.20</ecNumber>
    </recommendedName>
    <alternativeName>
        <fullName evidence="15">Phenylalanyl-tRNA synthetase beta subunit</fullName>
        <shortName evidence="15">PheRS</shortName>
    </alternativeName>
</protein>
<dbReference type="Pfam" id="PF01588">
    <property type="entry name" value="tRNA_bind"/>
    <property type="match status" value="1"/>
</dbReference>
<dbReference type="InterPro" id="IPR004532">
    <property type="entry name" value="Phe-tRNA-ligase_IIc_bsu_bact"/>
</dbReference>
<evidence type="ECO:0000256" key="6">
    <source>
        <dbReference type="ARBA" id="ARBA00022598"/>
    </source>
</evidence>
<dbReference type="Pfam" id="PF17759">
    <property type="entry name" value="tRNA_synthFbeta"/>
    <property type="match status" value="1"/>
</dbReference>
<accession>A0ABW2F652</accession>
<evidence type="ECO:0000256" key="2">
    <source>
        <dbReference type="ARBA" id="ARBA00008653"/>
    </source>
</evidence>
<evidence type="ECO:0000256" key="15">
    <source>
        <dbReference type="HAMAP-Rule" id="MF_00283"/>
    </source>
</evidence>
<feature type="domain" description="B5" evidence="19">
    <location>
        <begin position="409"/>
        <end position="485"/>
    </location>
</feature>
<comment type="similarity">
    <text evidence="2 15">Belongs to the phenylalanyl-tRNA synthetase beta subunit family. Type 1 subfamily.</text>
</comment>
<evidence type="ECO:0000256" key="16">
    <source>
        <dbReference type="PROSITE-ProRule" id="PRU00209"/>
    </source>
</evidence>
<dbReference type="InterPro" id="IPR033714">
    <property type="entry name" value="tRNA_bind_bactPheRS"/>
</dbReference>
<dbReference type="Proteomes" id="UP001596378">
    <property type="component" value="Unassembled WGS sequence"/>
</dbReference>
<dbReference type="InterPro" id="IPR041616">
    <property type="entry name" value="PheRS_beta_core"/>
</dbReference>
<dbReference type="PANTHER" id="PTHR10947">
    <property type="entry name" value="PHENYLALANYL-TRNA SYNTHETASE BETA CHAIN AND LEUCINE-RICH REPEAT-CONTAINING PROTEIN 47"/>
    <property type="match status" value="1"/>
</dbReference>
<keyword evidence="4 15" id="KW-0963">Cytoplasm</keyword>
<dbReference type="NCBIfam" id="TIGR00472">
    <property type="entry name" value="pheT_bact"/>
    <property type="match status" value="1"/>
</dbReference>
<dbReference type="SUPFAM" id="SSF50249">
    <property type="entry name" value="Nucleic acid-binding proteins"/>
    <property type="match status" value="1"/>
</dbReference>
<evidence type="ECO:0000256" key="9">
    <source>
        <dbReference type="ARBA" id="ARBA00022840"/>
    </source>
</evidence>
<keyword evidence="8 15" id="KW-0547">Nucleotide-binding</keyword>
<dbReference type="Gene3D" id="3.30.56.10">
    <property type="match status" value="2"/>
</dbReference>
<gene>
    <name evidence="15 20" type="primary">pheT</name>
    <name evidence="20" type="ORF">ACFQMJ_09130</name>
</gene>
<dbReference type="SUPFAM" id="SSF54991">
    <property type="entry name" value="Anticodon-binding domain of PheRS"/>
    <property type="match status" value="1"/>
</dbReference>
<dbReference type="SUPFAM" id="SSF46955">
    <property type="entry name" value="Putative DNA-binding domain"/>
    <property type="match status" value="1"/>
</dbReference>
<name>A0ABW2F652_9BACL</name>
<keyword evidence="5 16" id="KW-0820">tRNA-binding</keyword>
<feature type="binding site" evidence="15">
    <location>
        <position position="473"/>
    </location>
    <ligand>
        <name>Mg(2+)</name>
        <dbReference type="ChEBI" id="CHEBI:18420"/>
        <note>shared with alpha subunit</note>
    </ligand>
</feature>
<dbReference type="PROSITE" id="PS50886">
    <property type="entry name" value="TRBD"/>
    <property type="match status" value="1"/>
</dbReference>
<dbReference type="Pfam" id="PF03147">
    <property type="entry name" value="FDX-ACB"/>
    <property type="match status" value="1"/>
</dbReference>
<feature type="binding site" evidence="15">
    <location>
        <position position="469"/>
    </location>
    <ligand>
        <name>Mg(2+)</name>
        <dbReference type="ChEBI" id="CHEBI:18420"/>
        <note>shared with alpha subunit</note>
    </ligand>
</feature>
<evidence type="ECO:0000256" key="5">
    <source>
        <dbReference type="ARBA" id="ARBA00022555"/>
    </source>
</evidence>
<dbReference type="InterPro" id="IPR005147">
    <property type="entry name" value="tRNA_synthase_B5-dom"/>
</dbReference>
<evidence type="ECO:0000256" key="11">
    <source>
        <dbReference type="ARBA" id="ARBA00022884"/>
    </source>
</evidence>
<feature type="binding site" evidence="15">
    <location>
        <position position="472"/>
    </location>
    <ligand>
        <name>Mg(2+)</name>
        <dbReference type="ChEBI" id="CHEBI:18420"/>
        <note>shared with alpha subunit</note>
    </ligand>
</feature>
<dbReference type="InterPro" id="IPR020825">
    <property type="entry name" value="Phe-tRNA_synthase-like_B3/B4"/>
</dbReference>
<dbReference type="InterPro" id="IPR002547">
    <property type="entry name" value="tRNA-bd_dom"/>
</dbReference>
<dbReference type="Pfam" id="PF03483">
    <property type="entry name" value="B3_4"/>
    <property type="match status" value="1"/>
</dbReference>
<comment type="catalytic activity">
    <reaction evidence="14 15">
        <text>tRNA(Phe) + L-phenylalanine + ATP = L-phenylalanyl-tRNA(Phe) + AMP + diphosphate + H(+)</text>
        <dbReference type="Rhea" id="RHEA:19413"/>
        <dbReference type="Rhea" id="RHEA-COMP:9668"/>
        <dbReference type="Rhea" id="RHEA-COMP:9699"/>
        <dbReference type="ChEBI" id="CHEBI:15378"/>
        <dbReference type="ChEBI" id="CHEBI:30616"/>
        <dbReference type="ChEBI" id="CHEBI:33019"/>
        <dbReference type="ChEBI" id="CHEBI:58095"/>
        <dbReference type="ChEBI" id="CHEBI:78442"/>
        <dbReference type="ChEBI" id="CHEBI:78531"/>
        <dbReference type="ChEBI" id="CHEBI:456215"/>
        <dbReference type="EC" id="6.1.1.20"/>
    </reaction>
</comment>
<evidence type="ECO:0000313" key="20">
    <source>
        <dbReference type="EMBL" id="MFC7148685.1"/>
    </source>
</evidence>
<evidence type="ECO:0000256" key="4">
    <source>
        <dbReference type="ARBA" id="ARBA00022490"/>
    </source>
</evidence>
<dbReference type="InterPro" id="IPR036690">
    <property type="entry name" value="Fdx_antiC-bd_sf"/>
</dbReference>
<dbReference type="GO" id="GO:0004826">
    <property type="term" value="F:phenylalanine-tRNA ligase activity"/>
    <property type="evidence" value="ECO:0007669"/>
    <property type="project" value="UniProtKB-EC"/>
</dbReference>
<dbReference type="PROSITE" id="PS51483">
    <property type="entry name" value="B5"/>
    <property type="match status" value="1"/>
</dbReference>
<evidence type="ECO:0000313" key="21">
    <source>
        <dbReference type="Proteomes" id="UP001596378"/>
    </source>
</evidence>
<keyword evidence="6 15" id="KW-0436">Ligase</keyword>
<evidence type="ECO:0000256" key="1">
    <source>
        <dbReference type="ARBA" id="ARBA00004496"/>
    </source>
</evidence>
<dbReference type="EMBL" id="JBHTAI010000005">
    <property type="protein sequence ID" value="MFC7148685.1"/>
    <property type="molecule type" value="Genomic_DNA"/>
</dbReference>
<dbReference type="InterPro" id="IPR005121">
    <property type="entry name" value="Fdx_antiC-bd"/>
</dbReference>
<evidence type="ECO:0000256" key="7">
    <source>
        <dbReference type="ARBA" id="ARBA00022723"/>
    </source>
</evidence>
<sequence>MNVSYRWLSDYIDLSGIPAGQLAKMMTRGGIEIDSVPSRNAGVTGVVVGYVKKREKHPDADKLSVCTVDAGTGEDLQIVCGAPNVGADMKVPVAVVGAKLPGGLNIKRAKMRGVESQGMICSARELGINDKLLPKEQQEGILVLPSDTEIGRDILDVLALDDSILELDLTPNRSDCLSMLGVAYEVSALTGRPLNLPDTGIHSAAEVTSDYVRVSIGSPEHCSLYTARYIKGVKIGPAPQWMQNRLIAAGVRPINNIVDITNYVMLEYGQPLHAFDAAQVAGGRIDVRLARAGETLETLDGQERKLEPHMLVIADAEKAIGLAGVMGGANSEVSEGTTDIILESAKFDGSTIRRTSRQLGLRSEASARFEKEVDPDRVRAALDRAAGLMARYAEGLVTEGVAEAEVSTRQPAVIELSLSRVNSMLGTELSALEIKTILSRLQFKVETRGEDVWKIAVPSRRGDISRDVDLVEEIARLHGYDEIPTTPIEGPTTPGSLTKPQAIRRKLRTILTGAGLHEAISYSVTSLPRTELFAELAAGAKPIALAMPMSEERSVLRTTLIPSLLEAAAYNLNRKNNDIALFEIGNVYHTDETTLTRLPHEKPRAALLLLGNRRTAAWNRTAEPVDFYDAKGVLEQAFDRLGLSGRISYEAARPAGFHPGRTAAIVIRTERGSETIGYVGQVHPETQREFDLPDTYVAELELGPIYEYADAGIEYRILPRYPAIERDIAVVVDRGVAGGALTATIAASAGELLESVNVFDVYTGERIGGDKKSVALALVYRHAERTLTDEEVGEAHARVLAQLEQSYGAELRK</sequence>
<keyword evidence="21" id="KW-1185">Reference proteome</keyword>
<dbReference type="HAMAP" id="MF_00283">
    <property type="entry name" value="Phe_tRNA_synth_beta1"/>
    <property type="match status" value="1"/>
</dbReference>
<dbReference type="Gene3D" id="3.30.70.380">
    <property type="entry name" value="Ferrodoxin-fold anticodon-binding domain"/>
    <property type="match status" value="1"/>
</dbReference>
<dbReference type="CDD" id="cd02796">
    <property type="entry name" value="tRNA_bind_bactPheRS"/>
    <property type="match status" value="1"/>
</dbReference>
<keyword evidence="13 15" id="KW-0030">Aminoacyl-tRNA synthetase</keyword>
<evidence type="ECO:0000256" key="12">
    <source>
        <dbReference type="ARBA" id="ARBA00022917"/>
    </source>
</evidence>
<comment type="caution">
    <text evidence="20">The sequence shown here is derived from an EMBL/GenBank/DDBJ whole genome shotgun (WGS) entry which is preliminary data.</text>
</comment>
<comment type="subunit">
    <text evidence="3 15">Tetramer of two alpha and two beta subunits.</text>
</comment>
<dbReference type="Gene3D" id="3.30.930.10">
    <property type="entry name" value="Bira Bifunctional Protein, Domain 2"/>
    <property type="match status" value="1"/>
</dbReference>
<keyword evidence="12 15" id="KW-0648">Protein biosynthesis</keyword>
<proteinExistence type="inferred from homology"/>
<evidence type="ECO:0000259" key="17">
    <source>
        <dbReference type="PROSITE" id="PS50886"/>
    </source>
</evidence>
<evidence type="ECO:0000256" key="3">
    <source>
        <dbReference type="ARBA" id="ARBA00011209"/>
    </source>
</evidence>
<dbReference type="Gene3D" id="2.40.50.140">
    <property type="entry name" value="Nucleic acid-binding proteins"/>
    <property type="match status" value="1"/>
</dbReference>
<dbReference type="EC" id="6.1.1.20" evidence="15"/>
<dbReference type="InterPro" id="IPR005146">
    <property type="entry name" value="B3/B4_tRNA-bd"/>
</dbReference>
<dbReference type="NCBIfam" id="NF045760">
    <property type="entry name" value="YtpR"/>
    <property type="match status" value="1"/>
</dbReference>
<dbReference type="SUPFAM" id="SSF56037">
    <property type="entry name" value="PheT/TilS domain"/>
    <property type="match status" value="1"/>
</dbReference>
<comment type="subcellular location">
    <subcellularLocation>
        <location evidence="1 15">Cytoplasm</location>
    </subcellularLocation>
</comment>
<dbReference type="Gene3D" id="3.50.40.10">
    <property type="entry name" value="Phenylalanyl-trna Synthetase, Chain B, domain 3"/>
    <property type="match status" value="1"/>
</dbReference>
<dbReference type="SMART" id="SM00896">
    <property type="entry name" value="FDX-ACB"/>
    <property type="match status" value="1"/>
</dbReference>
<keyword evidence="10 15" id="KW-0460">Magnesium</keyword>
<evidence type="ECO:0000256" key="8">
    <source>
        <dbReference type="ARBA" id="ARBA00022741"/>
    </source>
</evidence>
<evidence type="ECO:0000256" key="13">
    <source>
        <dbReference type="ARBA" id="ARBA00023146"/>
    </source>
</evidence>
<dbReference type="Pfam" id="PF03484">
    <property type="entry name" value="B5"/>
    <property type="match status" value="1"/>
</dbReference>
<dbReference type="SMART" id="SM00873">
    <property type="entry name" value="B3_4"/>
    <property type="match status" value="1"/>
</dbReference>
<keyword evidence="11 16" id="KW-0694">RNA-binding</keyword>
<evidence type="ECO:0000256" key="14">
    <source>
        <dbReference type="ARBA" id="ARBA00049255"/>
    </source>
</evidence>
<evidence type="ECO:0000259" key="19">
    <source>
        <dbReference type="PROSITE" id="PS51483"/>
    </source>
</evidence>
<comment type="cofactor">
    <cofactor evidence="15">
        <name>Mg(2+)</name>
        <dbReference type="ChEBI" id="CHEBI:18420"/>
    </cofactor>
    <text evidence="15">Binds 2 magnesium ions per tetramer.</text>
</comment>
<dbReference type="InterPro" id="IPR012340">
    <property type="entry name" value="NA-bd_OB-fold"/>
</dbReference>
<reference evidence="21" key="1">
    <citation type="journal article" date="2019" name="Int. J. Syst. Evol. Microbiol.">
        <title>The Global Catalogue of Microorganisms (GCM) 10K type strain sequencing project: providing services to taxonomists for standard genome sequencing and annotation.</title>
        <authorList>
            <consortium name="The Broad Institute Genomics Platform"/>
            <consortium name="The Broad Institute Genome Sequencing Center for Infectious Disease"/>
            <person name="Wu L."/>
            <person name="Ma J."/>
        </authorList>
    </citation>
    <scope>NUCLEOTIDE SEQUENCE [LARGE SCALE GENOMIC DNA]</scope>
    <source>
        <strain evidence="21">KCTC 12907</strain>
    </source>
</reference>
<dbReference type="InterPro" id="IPR009061">
    <property type="entry name" value="DNA-bd_dom_put_sf"/>
</dbReference>
<dbReference type="SUPFAM" id="SSF55681">
    <property type="entry name" value="Class II aaRS and biotin synthetases"/>
    <property type="match status" value="1"/>
</dbReference>
<dbReference type="PROSITE" id="PS51447">
    <property type="entry name" value="FDX_ACB"/>
    <property type="match status" value="1"/>
</dbReference>
<keyword evidence="7 15" id="KW-0479">Metal-binding</keyword>
<feature type="domain" description="TRNA-binding" evidence="17">
    <location>
        <begin position="40"/>
        <end position="155"/>
    </location>
</feature>